<keyword evidence="2" id="KW-0067">ATP-binding</keyword>
<feature type="domain" description="HTH luxR-type" evidence="4">
    <location>
        <begin position="853"/>
        <end position="918"/>
    </location>
</feature>
<dbReference type="CDD" id="cd06170">
    <property type="entry name" value="LuxR_C_like"/>
    <property type="match status" value="1"/>
</dbReference>
<evidence type="ECO:0000313" key="6">
    <source>
        <dbReference type="Proteomes" id="UP000326464"/>
    </source>
</evidence>
<dbReference type="GO" id="GO:0006355">
    <property type="term" value="P:regulation of DNA-templated transcription"/>
    <property type="evidence" value="ECO:0007669"/>
    <property type="project" value="InterPro"/>
</dbReference>
<dbReference type="Gene3D" id="3.40.50.300">
    <property type="entry name" value="P-loop containing nucleotide triphosphate hydrolases"/>
    <property type="match status" value="1"/>
</dbReference>
<dbReference type="InterPro" id="IPR041664">
    <property type="entry name" value="AAA_16"/>
</dbReference>
<dbReference type="Gene3D" id="1.10.10.10">
    <property type="entry name" value="Winged helix-like DNA-binding domain superfamily/Winged helix DNA-binding domain"/>
    <property type="match status" value="1"/>
</dbReference>
<evidence type="ECO:0000256" key="1">
    <source>
        <dbReference type="ARBA" id="ARBA00022741"/>
    </source>
</evidence>
<dbReference type="SUPFAM" id="SSF52540">
    <property type="entry name" value="P-loop containing nucleoside triphosphate hydrolases"/>
    <property type="match status" value="1"/>
</dbReference>
<feature type="region of interest" description="Disordered" evidence="3">
    <location>
        <begin position="1"/>
        <end position="27"/>
    </location>
</feature>
<protein>
    <submittedName>
        <fullName evidence="5">AAA family ATPase</fullName>
    </submittedName>
</protein>
<dbReference type="SMART" id="SM00421">
    <property type="entry name" value="HTH_LUXR"/>
    <property type="match status" value="1"/>
</dbReference>
<organism evidence="5 6">
    <name type="scientific">Arthrobacter bussei</name>
    <dbReference type="NCBI Taxonomy" id="2594179"/>
    <lineage>
        <taxon>Bacteria</taxon>
        <taxon>Bacillati</taxon>
        <taxon>Actinomycetota</taxon>
        <taxon>Actinomycetes</taxon>
        <taxon>Micrococcales</taxon>
        <taxon>Micrococcaceae</taxon>
        <taxon>Arthrobacter</taxon>
    </lineage>
</organism>
<keyword evidence="1" id="KW-0547">Nucleotide-binding</keyword>
<dbReference type="InterPro" id="IPR027417">
    <property type="entry name" value="P-loop_NTPase"/>
</dbReference>
<dbReference type="Proteomes" id="UP000326464">
    <property type="component" value="Unassembled WGS sequence"/>
</dbReference>
<evidence type="ECO:0000259" key="4">
    <source>
        <dbReference type="PROSITE" id="PS50043"/>
    </source>
</evidence>
<dbReference type="InterPro" id="IPR016032">
    <property type="entry name" value="Sig_transdc_resp-reg_C-effctor"/>
</dbReference>
<dbReference type="PANTHER" id="PTHR16305">
    <property type="entry name" value="TESTICULAR SOLUBLE ADENYLYL CYCLASE"/>
    <property type="match status" value="1"/>
</dbReference>
<keyword evidence="6" id="KW-1185">Reference proteome</keyword>
<evidence type="ECO:0000313" key="5">
    <source>
        <dbReference type="EMBL" id="MPY11412.1"/>
    </source>
</evidence>
<dbReference type="Pfam" id="PF00196">
    <property type="entry name" value="GerE"/>
    <property type="match status" value="1"/>
</dbReference>
<dbReference type="GO" id="GO:0004016">
    <property type="term" value="F:adenylate cyclase activity"/>
    <property type="evidence" value="ECO:0007669"/>
    <property type="project" value="TreeGrafter"/>
</dbReference>
<dbReference type="EMBL" id="VJXX01000003">
    <property type="protein sequence ID" value="MPY11412.1"/>
    <property type="molecule type" value="Genomic_DNA"/>
</dbReference>
<dbReference type="InterPro" id="IPR000792">
    <property type="entry name" value="Tscrpt_reg_LuxR_C"/>
</dbReference>
<proteinExistence type="predicted"/>
<sequence length="920" mass="99011">MRSHSLVHTLVPPPPAARATRRSPVQAPPGYPVRFIGRAAETESALQTVIDPDSSGAVVVGAPGVGKTALLHQVLRSLPGSYVVRVRGLRSSASFPYRALSFLLSEVPGTVTHPALVLSAVSAHLREEAGGRPIVFAIDNAEHLDKASSTLIGQLLSGDSASAVLTVTDFAQADPVFMSLWRAGSLRRIDLRPLSFEDTVLFVASELGTPVSREGVEALWSVAGGNAQGTRAALQGFVQRGVLARRGEAWVLLPERKGIGHDVVSTSPLLRTLTRNQRRIVDLVSLAGGLPWKDAARLVDPSELDALQDAGVLVVLADPEPRVRLAADGLADAVAEQVPEDEAARLYQDLRSRPAAARHLAGDPAREVGWLLQAGLSVDAQLGVTAVQTLNRSGHHRRAADLIRRITTRQQSPDLALEAMIAALGQGHLKDATAASATLSASEVELDREVVIRHLVEESRLRRLQAVGDPASPLDRADEWLASWGLDPGGQPPADAQERSESVSLGRRVRVARAELASFEGRYRDNLSDLEGMHQAELSPSSDREECESQVALQSLLLEAMVLQEPTENALRLAEVLARNLAHPEVSHQAADAALLRVEVAFLIAGNWAAGRMIFSGFRPSSSSWSLHRGSLADVAGALDLIARERVRDATALLKPVVEQLRVADRYGLLPLAGAVLTYCHALTRPMDRGVAHLPLAGHAEGSPWMVRRATRHYQVLSQALTGGRAEVALQLQERVPSDLRRGATMWAVISLMSALRLGSRPAAKELKALSENLEAPLAEVCLLYAEALLEADTGLLIRAVETAAASGDYRLAADMARSGIDQALADDDRTAYRLIHRRLREVLPERLKDGLGVATLGLLTAREREIAVLAATGRSNRAIAQHMYVSVRTVEGHLYQVYSKLSVNTRAELAELFPAEIDS</sequence>
<dbReference type="GO" id="GO:0005524">
    <property type="term" value="F:ATP binding"/>
    <property type="evidence" value="ECO:0007669"/>
    <property type="project" value="UniProtKB-KW"/>
</dbReference>
<dbReference type="PANTHER" id="PTHR16305:SF35">
    <property type="entry name" value="TRANSCRIPTIONAL ACTIVATOR DOMAIN"/>
    <property type="match status" value="1"/>
</dbReference>
<dbReference type="PROSITE" id="PS50043">
    <property type="entry name" value="HTH_LUXR_2"/>
    <property type="match status" value="1"/>
</dbReference>
<gene>
    <name evidence="5" type="ORF">FNH21_11905</name>
</gene>
<dbReference type="PRINTS" id="PR00038">
    <property type="entry name" value="HTHLUXR"/>
</dbReference>
<dbReference type="AlphaFoldDB" id="A0A7X1TP37"/>
<dbReference type="OrthoDB" id="3197423at2"/>
<dbReference type="Pfam" id="PF13191">
    <property type="entry name" value="AAA_16"/>
    <property type="match status" value="1"/>
</dbReference>
<name>A0A7X1TP37_9MICC</name>
<accession>A0A7X1TP37</accession>
<reference evidence="6" key="1">
    <citation type="submission" date="2019-07" db="EMBL/GenBank/DDBJ databases">
        <title>Arthrobacter KR32 sp. nov., isolated from mountain cheese made of cows milk.</title>
        <authorList>
            <person name="Flegler A."/>
        </authorList>
    </citation>
    <scope>NUCLEOTIDE SEQUENCE [LARGE SCALE GENOMIC DNA]</scope>
    <source>
        <strain evidence="6">KR32</strain>
    </source>
</reference>
<dbReference type="SUPFAM" id="SSF46894">
    <property type="entry name" value="C-terminal effector domain of the bipartite response regulators"/>
    <property type="match status" value="1"/>
</dbReference>
<evidence type="ECO:0000256" key="2">
    <source>
        <dbReference type="ARBA" id="ARBA00022840"/>
    </source>
</evidence>
<dbReference type="GO" id="GO:0005737">
    <property type="term" value="C:cytoplasm"/>
    <property type="evidence" value="ECO:0007669"/>
    <property type="project" value="TreeGrafter"/>
</dbReference>
<evidence type="ECO:0000256" key="3">
    <source>
        <dbReference type="SAM" id="MobiDB-lite"/>
    </source>
</evidence>
<dbReference type="GO" id="GO:0003677">
    <property type="term" value="F:DNA binding"/>
    <property type="evidence" value="ECO:0007669"/>
    <property type="project" value="InterPro"/>
</dbReference>
<comment type="caution">
    <text evidence="5">The sequence shown here is derived from an EMBL/GenBank/DDBJ whole genome shotgun (WGS) entry which is preliminary data.</text>
</comment>
<dbReference type="InterPro" id="IPR036388">
    <property type="entry name" value="WH-like_DNA-bd_sf"/>
</dbReference>